<dbReference type="Gene3D" id="3.30.420.10">
    <property type="entry name" value="Ribonuclease H-like superfamily/Ribonuclease H"/>
    <property type="match status" value="1"/>
</dbReference>
<dbReference type="PANTHER" id="PTHR47266">
    <property type="entry name" value="ENDONUCLEASE-RELATED"/>
    <property type="match status" value="1"/>
</dbReference>
<evidence type="ECO:0000259" key="1">
    <source>
        <dbReference type="PROSITE" id="PS50994"/>
    </source>
</evidence>
<dbReference type="KEGG" id="adu:110275686"/>
<evidence type="ECO:0000313" key="3">
    <source>
        <dbReference type="RefSeq" id="XP_020987552.1"/>
    </source>
</evidence>
<gene>
    <name evidence="3" type="primary">LOC110275686</name>
</gene>
<dbReference type="GO" id="GO:0015074">
    <property type="term" value="P:DNA integration"/>
    <property type="evidence" value="ECO:0007669"/>
    <property type="project" value="InterPro"/>
</dbReference>
<keyword evidence="2" id="KW-1185">Reference proteome</keyword>
<dbReference type="InterPro" id="IPR043128">
    <property type="entry name" value="Rev_trsase/Diguanyl_cyclase"/>
</dbReference>
<sequence length="394" mass="45150">MDQMLERLAGHAYYCFLDGYSGYNQIVVDPRDQEKTSFEFDIEIKDKKGVENKVADHLSRIPCGEGSTQSTHINECFPDEQLMVIHKAPWFADIANFKATGSLPLEFNKHQRKKLVNDAKYFIWDEPYLFKKCSDGILRRCISEEEGREVLWDCHGSTYGGHFAGERTAAKVLQCDFVGPFPTLYSNNYILVAVDYVSKWVEAIATPTNDNKVVMNFLRKHIFCRFGVLRAIISDGGIHFCNKPLKALLLKYGVKQKVATPYHPLPLSEIIILPITFKTPIGMSPYQLVYGKSCHLPLELEHKAFWALKLLNLDSKAAGERRMLQIQELEEFRAEAYENAKIYKERAKKKHDSNIAPRKFEAGQKVLLYNSRLKLFPGKLKSRWSGPFLVTKVS</sequence>
<dbReference type="PROSITE" id="PS50994">
    <property type="entry name" value="INTEGRASE"/>
    <property type="match status" value="1"/>
</dbReference>
<reference evidence="2" key="1">
    <citation type="journal article" date="2016" name="Nat. Genet.">
        <title>The genome sequences of Arachis duranensis and Arachis ipaensis, the diploid ancestors of cultivated peanut.</title>
        <authorList>
            <person name="Bertioli D.J."/>
            <person name="Cannon S.B."/>
            <person name="Froenicke L."/>
            <person name="Huang G."/>
            <person name="Farmer A.D."/>
            <person name="Cannon E.K."/>
            <person name="Liu X."/>
            <person name="Gao D."/>
            <person name="Clevenger J."/>
            <person name="Dash S."/>
            <person name="Ren L."/>
            <person name="Moretzsohn M.C."/>
            <person name="Shirasawa K."/>
            <person name="Huang W."/>
            <person name="Vidigal B."/>
            <person name="Abernathy B."/>
            <person name="Chu Y."/>
            <person name="Niederhuth C.E."/>
            <person name="Umale P."/>
            <person name="Araujo A.C."/>
            <person name="Kozik A."/>
            <person name="Kim K.D."/>
            <person name="Burow M.D."/>
            <person name="Varshney R.K."/>
            <person name="Wang X."/>
            <person name="Zhang X."/>
            <person name="Barkley N."/>
            <person name="Guimaraes P.M."/>
            <person name="Isobe S."/>
            <person name="Guo B."/>
            <person name="Liao B."/>
            <person name="Stalker H.T."/>
            <person name="Schmitz R.J."/>
            <person name="Scheffler B.E."/>
            <person name="Leal-Bertioli S.C."/>
            <person name="Xun X."/>
            <person name="Jackson S.A."/>
            <person name="Michelmore R."/>
            <person name="Ozias-Akins P."/>
        </authorList>
    </citation>
    <scope>NUCLEOTIDE SEQUENCE [LARGE SCALE GENOMIC DNA]</scope>
    <source>
        <strain evidence="2">cv. V14167</strain>
    </source>
</reference>
<dbReference type="InterPro" id="IPR036397">
    <property type="entry name" value="RNaseH_sf"/>
</dbReference>
<name>A0A6P5MQJ2_ARADU</name>
<dbReference type="GeneID" id="110275686"/>
<proteinExistence type="predicted"/>
<dbReference type="Pfam" id="PF00665">
    <property type="entry name" value="rve"/>
    <property type="match status" value="1"/>
</dbReference>
<dbReference type="Proteomes" id="UP000515211">
    <property type="component" value="Chromosome 9"/>
</dbReference>
<dbReference type="InterPro" id="IPR012337">
    <property type="entry name" value="RNaseH-like_sf"/>
</dbReference>
<accession>A0A6P5MQJ2</accession>
<dbReference type="SUPFAM" id="SSF53098">
    <property type="entry name" value="Ribonuclease H-like"/>
    <property type="match status" value="1"/>
</dbReference>
<dbReference type="SUPFAM" id="SSF56672">
    <property type="entry name" value="DNA/RNA polymerases"/>
    <property type="match status" value="1"/>
</dbReference>
<dbReference type="InterPro" id="IPR043502">
    <property type="entry name" value="DNA/RNA_pol_sf"/>
</dbReference>
<feature type="domain" description="Integrase catalytic" evidence="1">
    <location>
        <begin position="164"/>
        <end position="264"/>
    </location>
</feature>
<dbReference type="InterPro" id="IPR001584">
    <property type="entry name" value="Integrase_cat-core"/>
</dbReference>
<protein>
    <submittedName>
        <fullName evidence="3">Uncharacterized protein LOC110275686</fullName>
    </submittedName>
</protein>
<reference evidence="3" key="2">
    <citation type="submission" date="2025-08" db="UniProtKB">
        <authorList>
            <consortium name="RefSeq"/>
        </authorList>
    </citation>
    <scope>IDENTIFICATION</scope>
    <source>
        <tissue evidence="3">Whole plant</tissue>
    </source>
</reference>
<dbReference type="AlphaFoldDB" id="A0A6P5MQJ2"/>
<dbReference type="GO" id="GO:0003676">
    <property type="term" value="F:nucleic acid binding"/>
    <property type="evidence" value="ECO:0007669"/>
    <property type="project" value="InterPro"/>
</dbReference>
<dbReference type="RefSeq" id="XP_020987552.1">
    <property type="nucleotide sequence ID" value="XM_021131893.1"/>
</dbReference>
<organism evidence="2 3">
    <name type="scientific">Arachis duranensis</name>
    <name type="common">Wild peanut</name>
    <dbReference type="NCBI Taxonomy" id="130453"/>
    <lineage>
        <taxon>Eukaryota</taxon>
        <taxon>Viridiplantae</taxon>
        <taxon>Streptophyta</taxon>
        <taxon>Embryophyta</taxon>
        <taxon>Tracheophyta</taxon>
        <taxon>Spermatophyta</taxon>
        <taxon>Magnoliopsida</taxon>
        <taxon>eudicotyledons</taxon>
        <taxon>Gunneridae</taxon>
        <taxon>Pentapetalae</taxon>
        <taxon>rosids</taxon>
        <taxon>fabids</taxon>
        <taxon>Fabales</taxon>
        <taxon>Fabaceae</taxon>
        <taxon>Papilionoideae</taxon>
        <taxon>50 kb inversion clade</taxon>
        <taxon>dalbergioids sensu lato</taxon>
        <taxon>Dalbergieae</taxon>
        <taxon>Pterocarpus clade</taxon>
        <taxon>Arachis</taxon>
    </lineage>
</organism>
<evidence type="ECO:0000313" key="2">
    <source>
        <dbReference type="Proteomes" id="UP000515211"/>
    </source>
</evidence>
<dbReference type="InterPro" id="IPR052160">
    <property type="entry name" value="Gypsy_RT_Integrase-like"/>
</dbReference>
<dbReference type="Gene3D" id="3.30.70.270">
    <property type="match status" value="1"/>
</dbReference>